<keyword evidence="1" id="KW-1133">Transmembrane helix</keyword>
<evidence type="ECO:0000313" key="4">
    <source>
        <dbReference type="Proteomes" id="UP000777784"/>
    </source>
</evidence>
<proteinExistence type="predicted"/>
<keyword evidence="1" id="KW-0472">Membrane</keyword>
<sequence>MERKRFRLPDGPHRQMRSRGSLSKPRFFIILGLAGWLWLQAAAALDPPVLTSIEDRPNDAGTGLILHWSPSTEDNPTLQIIFERRHADGVLDTLEAIPGVDPRAGGEIPSSTIDERGLEPGQMVSYRMGWFEGEDTLWSAWSDPIAPQIQWVNGERASVAVALVLFAGILIWFVLSARRGRTFFIRKIPGLEAVEEAVGRATEMGRPILYSPGLDPMDEVATVASINILGQVARKAAEYDTRLMVPNRDPIVMAVAQEVVRDAYTEAGRPDAYNADDIYYTTYSQFGYAAAVCGTMMREKPATNFFIGRFYAESLILAETGNATGAIQIAGTDADAQLPFFITSCDYTLIGEELYAGSVYLSREPLLLGALKGQDAAKALIIIIIIIFSLLQIFGIDLRRFLG</sequence>
<evidence type="ECO:0000313" key="3">
    <source>
        <dbReference type="EMBL" id="MBU2692537.1"/>
    </source>
</evidence>
<accession>A0A948RZL1</accession>
<organism evidence="3 4">
    <name type="scientific">Eiseniibacteriota bacterium</name>
    <dbReference type="NCBI Taxonomy" id="2212470"/>
    <lineage>
        <taxon>Bacteria</taxon>
        <taxon>Candidatus Eiseniibacteriota</taxon>
    </lineage>
</organism>
<evidence type="ECO:0000256" key="1">
    <source>
        <dbReference type="SAM" id="Phobius"/>
    </source>
</evidence>
<feature type="transmembrane region" description="Helical" evidence="1">
    <location>
        <begin position="376"/>
        <end position="396"/>
    </location>
</feature>
<reference evidence="3" key="1">
    <citation type="submission" date="2021-05" db="EMBL/GenBank/DDBJ databases">
        <title>Energy efficiency and biological interactions define the core microbiome of deep oligotrophic groundwater.</title>
        <authorList>
            <person name="Mehrshad M."/>
            <person name="Lopez-Fernandez M."/>
            <person name="Bell E."/>
            <person name="Bernier-Latmani R."/>
            <person name="Bertilsson S."/>
            <person name="Dopson M."/>
        </authorList>
    </citation>
    <scope>NUCLEOTIDE SEQUENCE</scope>
    <source>
        <strain evidence="3">Modern_marine.mb.64</strain>
    </source>
</reference>
<gene>
    <name evidence="3" type="ORF">KJ970_16600</name>
</gene>
<feature type="transmembrane region" description="Helical" evidence="1">
    <location>
        <begin position="157"/>
        <end position="177"/>
    </location>
</feature>
<comment type="caution">
    <text evidence="3">The sequence shown here is derived from an EMBL/GenBank/DDBJ whole genome shotgun (WGS) entry which is preliminary data.</text>
</comment>
<dbReference type="Pfam" id="PF20539">
    <property type="entry name" value="DUF6754"/>
    <property type="match status" value="1"/>
</dbReference>
<name>A0A948RZL1_UNCEI</name>
<evidence type="ECO:0000259" key="2">
    <source>
        <dbReference type="Pfam" id="PF20539"/>
    </source>
</evidence>
<feature type="domain" description="DUF6754" evidence="2">
    <location>
        <begin position="148"/>
        <end position="396"/>
    </location>
</feature>
<dbReference type="InterPro" id="IPR046642">
    <property type="entry name" value="DUF6754"/>
</dbReference>
<dbReference type="Proteomes" id="UP000777784">
    <property type="component" value="Unassembled WGS sequence"/>
</dbReference>
<dbReference type="AlphaFoldDB" id="A0A948RZL1"/>
<keyword evidence="1" id="KW-0812">Transmembrane</keyword>
<protein>
    <recommendedName>
        <fullName evidence="2">DUF6754 domain-containing protein</fullName>
    </recommendedName>
</protein>
<dbReference type="EMBL" id="JAHJDP010000095">
    <property type="protein sequence ID" value="MBU2692537.1"/>
    <property type="molecule type" value="Genomic_DNA"/>
</dbReference>